<dbReference type="EMBL" id="JAJHVV010000001">
    <property type="protein sequence ID" value="MCK6261668.1"/>
    <property type="molecule type" value="Genomic_DNA"/>
</dbReference>
<dbReference type="Proteomes" id="UP001139559">
    <property type="component" value="Unassembled WGS sequence"/>
</dbReference>
<dbReference type="InterPro" id="IPR011990">
    <property type="entry name" value="TPR-like_helical_dom_sf"/>
</dbReference>
<evidence type="ECO:0000313" key="2">
    <source>
        <dbReference type="EMBL" id="MCK6261668.1"/>
    </source>
</evidence>
<proteinExistence type="predicted"/>
<gene>
    <name evidence="2" type="ORF">KP803_00105</name>
</gene>
<evidence type="ECO:0000313" key="3">
    <source>
        <dbReference type="Proteomes" id="UP001139559"/>
    </source>
</evidence>
<keyword evidence="1" id="KW-0732">Signal</keyword>
<dbReference type="AlphaFoldDB" id="A0A9X2BJF7"/>
<dbReference type="Gene3D" id="1.25.40.10">
    <property type="entry name" value="Tetratricopeptide repeat domain"/>
    <property type="match status" value="2"/>
</dbReference>
<protein>
    <recommendedName>
        <fullName evidence="4">Tetratricopeptide repeat protein</fullName>
    </recommendedName>
</protein>
<keyword evidence="3" id="KW-1185">Reference proteome</keyword>
<sequence length="394" mass="45137">MMNISKKLLVSSIIALASLIPIQSALANELSQSTAQRVQRAHTQSLDGELTKAIELLESVSTSRAYDKAFVARMLGVFYWQNEQIQAAIDQLKYAVDSGLLADEQFVDTTRMLADLYLSNVQYKEALSYYLRLVEEGHGNALVWLRVTQTNYQLARWPDVLDSVKQYQTFEPTLDVAMLSLRLGGEFQLKKWPDASKTLGRLIELEPDNARWWQQLVSIEIRRERSNQALNVLTLAKLQGIPLSQQEIRMLAQLYADQGIPSKSAQTLALLDDAKTDLGMIVRQAQLWQQSKQWDTAIEYWQLAAKKDSKYHWQASQLYLSQRDYQLALQELNEIPESKLTSSMLFAKVQSAYRTQQLSLALQYAKQANKVEETSEGDRWITYLNKQLEDSHSY</sequence>
<feature type="signal peptide" evidence="1">
    <location>
        <begin position="1"/>
        <end position="27"/>
    </location>
</feature>
<dbReference type="SUPFAM" id="SSF48452">
    <property type="entry name" value="TPR-like"/>
    <property type="match status" value="2"/>
</dbReference>
<comment type="caution">
    <text evidence="2">The sequence shown here is derived from an EMBL/GenBank/DDBJ whole genome shotgun (WGS) entry which is preliminary data.</text>
</comment>
<reference evidence="2" key="1">
    <citation type="submission" date="2021-11" db="EMBL/GenBank/DDBJ databases">
        <title>Vibrio ZSDE26 sp. nov. and Vibrio ZSDZ34 sp. nov., isolated from coastal seawater in Qingdao.</title>
        <authorList>
            <person name="Zhang P."/>
        </authorList>
    </citation>
    <scope>NUCLEOTIDE SEQUENCE</scope>
    <source>
        <strain evidence="2">ZSDE26</strain>
    </source>
</reference>
<evidence type="ECO:0000256" key="1">
    <source>
        <dbReference type="SAM" id="SignalP"/>
    </source>
</evidence>
<evidence type="ECO:0008006" key="4">
    <source>
        <dbReference type="Google" id="ProtNLM"/>
    </source>
</evidence>
<dbReference type="RefSeq" id="WP_248006798.1">
    <property type="nucleotide sequence ID" value="NZ_JAJHVV010000001.1"/>
</dbReference>
<name>A0A9X2BJF7_9VIBR</name>
<accession>A0A9X2BJF7</accession>
<organism evidence="2 3">
    <name type="scientific">Vibrio amylolyticus</name>
    <dbReference type="NCBI Taxonomy" id="2847292"/>
    <lineage>
        <taxon>Bacteria</taxon>
        <taxon>Pseudomonadati</taxon>
        <taxon>Pseudomonadota</taxon>
        <taxon>Gammaproteobacteria</taxon>
        <taxon>Vibrionales</taxon>
        <taxon>Vibrionaceae</taxon>
        <taxon>Vibrio</taxon>
    </lineage>
</organism>
<feature type="chain" id="PRO_5040939479" description="Tetratricopeptide repeat protein" evidence="1">
    <location>
        <begin position="28"/>
        <end position="394"/>
    </location>
</feature>